<proteinExistence type="predicted"/>
<dbReference type="InParanoid" id="A0A419Q276"/>
<protein>
    <submittedName>
        <fullName evidence="1">Uncharacterized protein</fullName>
    </submittedName>
</protein>
<evidence type="ECO:0000313" key="1">
    <source>
        <dbReference type="EMBL" id="KAG5442599.1"/>
    </source>
</evidence>
<dbReference type="EMBL" id="NIRI02000056">
    <property type="protein sequence ID" value="KAG5442599.1"/>
    <property type="molecule type" value="Genomic_DNA"/>
</dbReference>
<gene>
    <name evidence="1" type="ORF">CSKR_114381</name>
</gene>
<dbReference type="AlphaFoldDB" id="A0A419Q276"/>
<reference evidence="1 2" key="2">
    <citation type="journal article" date="2021" name="Genomics">
        <title>High-quality reference genome for Clonorchis sinensis.</title>
        <authorList>
            <person name="Young N.D."/>
            <person name="Stroehlein A.J."/>
            <person name="Kinkar L."/>
            <person name="Wang T."/>
            <person name="Sohn W.M."/>
            <person name="Chang B.C.H."/>
            <person name="Kaur P."/>
            <person name="Weisz D."/>
            <person name="Dudchenko O."/>
            <person name="Aiden E.L."/>
            <person name="Korhonen P.K."/>
            <person name="Gasser R.B."/>
        </authorList>
    </citation>
    <scope>NUCLEOTIDE SEQUENCE [LARGE SCALE GENOMIC DNA]</scope>
    <source>
        <strain evidence="1">Cs-k2</strain>
    </source>
</reference>
<comment type="caution">
    <text evidence="1">The sequence shown here is derived from an EMBL/GenBank/DDBJ whole genome shotgun (WGS) entry which is preliminary data.</text>
</comment>
<organism evidence="1 2">
    <name type="scientific">Clonorchis sinensis</name>
    <name type="common">Chinese liver fluke</name>
    <dbReference type="NCBI Taxonomy" id="79923"/>
    <lineage>
        <taxon>Eukaryota</taxon>
        <taxon>Metazoa</taxon>
        <taxon>Spiralia</taxon>
        <taxon>Lophotrochozoa</taxon>
        <taxon>Platyhelminthes</taxon>
        <taxon>Trematoda</taxon>
        <taxon>Digenea</taxon>
        <taxon>Opisthorchiida</taxon>
        <taxon>Opisthorchiata</taxon>
        <taxon>Opisthorchiidae</taxon>
        <taxon>Clonorchis</taxon>
    </lineage>
</organism>
<name>A0A419Q276_CLOSI</name>
<keyword evidence="2" id="KW-1185">Reference proteome</keyword>
<evidence type="ECO:0000313" key="2">
    <source>
        <dbReference type="Proteomes" id="UP000286415"/>
    </source>
</evidence>
<reference evidence="1 2" key="1">
    <citation type="journal article" date="2018" name="Biotechnol. Adv.">
        <title>Improved genomic resources and new bioinformatic workflow for the carcinogenic parasite Clonorchis sinensis: Biotechnological implications.</title>
        <authorList>
            <person name="Wang D."/>
            <person name="Korhonen P.K."/>
            <person name="Gasser R.B."/>
            <person name="Young N.D."/>
        </authorList>
    </citation>
    <scope>NUCLEOTIDE SEQUENCE [LARGE SCALE GENOMIC DNA]</scope>
    <source>
        <strain evidence="1">Cs-k2</strain>
    </source>
</reference>
<dbReference type="Proteomes" id="UP000286415">
    <property type="component" value="Unassembled WGS sequence"/>
</dbReference>
<sequence>MTVFAELRNFIANVSWAVEEFSATLSVVHYVYTCIAISRISQQLEHEATWCSTFSCLEASQTGDSAGFQVSLSQNQIDLQISVFLEKESSMFAVTDQLSHGCRAILLVRLESALRCSDVFFRLVGSQDASVSAVSSLCSDRSAHSLHPGLSSFNAIGYSGNSLFLVVSFYFIGLCVIVLLRSSATNPQPGSTPKLREIAVISGLSPLKQPICLRLPTVFHVTANCHPLRMLEVKQTARQLISLNITERSEHLENREREL</sequence>
<accession>A0A419Q276</accession>